<keyword evidence="3" id="KW-0732">Signal</keyword>
<evidence type="ECO:0000256" key="6">
    <source>
        <dbReference type="ARBA" id="ARBA00023157"/>
    </source>
</evidence>
<protein>
    <submittedName>
        <fullName evidence="9">Protein-disulfide isomerase</fullName>
    </submittedName>
</protein>
<comment type="similarity">
    <text evidence="2">Belongs to the glutaredoxin family.</text>
</comment>
<gene>
    <name evidence="9" type="ORF">C479_00105</name>
</gene>
<accession>M0BV30</accession>
<comment type="caution">
    <text evidence="9">The sequence shown here is derived from an EMBL/GenBank/DDBJ whole genome shotgun (WGS) entry which is preliminary data.</text>
</comment>
<dbReference type="PROSITE" id="PS51257">
    <property type="entry name" value="PROKAR_LIPOPROTEIN"/>
    <property type="match status" value="1"/>
</dbReference>
<sequence length="202" mass="21954">MNRRHALAGIASASTLSVSGCLGDLLGSDSDDGLPNPTLGPDDAPVTVKVWEDFSCPHCKTFDQNVYPQLVENYVTPGDIQYVFYDFPIPLTRWSWDVSEAARVVQDDADDSDAFWTFKDRMFENQGAYSKDVLSSAAEALGVDGDSLLSDVSDDRYKPVVEAAKEEGTDMGIRGTPAIFVEGEAVDSPTYNAIATAIERNL</sequence>
<name>M0BV30_9EURY</name>
<evidence type="ECO:0000256" key="2">
    <source>
        <dbReference type="ARBA" id="ARBA00007787"/>
    </source>
</evidence>
<dbReference type="RefSeq" id="WP_007696168.1">
    <property type="nucleotide sequence ID" value="NZ_AOIQ01000002.1"/>
</dbReference>
<keyword evidence="4" id="KW-0813">Transport</keyword>
<dbReference type="AlphaFoldDB" id="M0BV30"/>
<dbReference type="OrthoDB" id="15256at2157"/>
<dbReference type="GO" id="GO:0016491">
    <property type="term" value="F:oxidoreductase activity"/>
    <property type="evidence" value="ECO:0007669"/>
    <property type="project" value="UniProtKB-KW"/>
</dbReference>
<evidence type="ECO:0000256" key="7">
    <source>
        <dbReference type="ARBA" id="ARBA00023284"/>
    </source>
</evidence>
<organism evidence="9 10">
    <name type="scientific">Halovivax asiaticus JCM 14624</name>
    <dbReference type="NCBI Taxonomy" id="1227490"/>
    <lineage>
        <taxon>Archaea</taxon>
        <taxon>Methanobacteriati</taxon>
        <taxon>Methanobacteriota</taxon>
        <taxon>Stenosarchaea group</taxon>
        <taxon>Halobacteria</taxon>
        <taxon>Halobacteriales</taxon>
        <taxon>Natrialbaceae</taxon>
        <taxon>Halovivax</taxon>
    </lineage>
</organism>
<dbReference type="Proteomes" id="UP000011560">
    <property type="component" value="Unassembled WGS sequence"/>
</dbReference>
<dbReference type="STRING" id="1227490.C479_00105"/>
<keyword evidence="9" id="KW-0413">Isomerase</keyword>
<evidence type="ECO:0000313" key="9">
    <source>
        <dbReference type="EMBL" id="ELZ14263.1"/>
    </source>
</evidence>
<dbReference type="GO" id="GO:0016853">
    <property type="term" value="F:isomerase activity"/>
    <property type="evidence" value="ECO:0007669"/>
    <property type="project" value="UniProtKB-KW"/>
</dbReference>
<evidence type="ECO:0000313" key="10">
    <source>
        <dbReference type="Proteomes" id="UP000011560"/>
    </source>
</evidence>
<proteinExistence type="inferred from homology"/>
<keyword evidence="6" id="KW-1015">Disulfide bond</keyword>
<dbReference type="PANTHER" id="PTHR13887">
    <property type="entry name" value="GLUTATHIONE S-TRANSFERASE KAPPA"/>
    <property type="match status" value="1"/>
</dbReference>
<dbReference type="EMBL" id="AOIQ01000002">
    <property type="protein sequence ID" value="ELZ14263.1"/>
    <property type="molecule type" value="Genomic_DNA"/>
</dbReference>
<comment type="similarity">
    <text evidence="1">Belongs to the thioredoxin family. DsbA subfamily.</text>
</comment>
<dbReference type="InterPro" id="IPR036249">
    <property type="entry name" value="Thioredoxin-like_sf"/>
</dbReference>
<keyword evidence="7" id="KW-0676">Redox-active center</keyword>
<keyword evidence="5" id="KW-0560">Oxidoreductase</keyword>
<evidence type="ECO:0000256" key="4">
    <source>
        <dbReference type="ARBA" id="ARBA00022982"/>
    </source>
</evidence>
<dbReference type="PANTHER" id="PTHR13887:SF14">
    <property type="entry name" value="DISULFIDE BOND FORMATION PROTEIN D"/>
    <property type="match status" value="1"/>
</dbReference>
<dbReference type="Gene3D" id="3.40.30.10">
    <property type="entry name" value="Glutaredoxin"/>
    <property type="match status" value="1"/>
</dbReference>
<dbReference type="SUPFAM" id="SSF52833">
    <property type="entry name" value="Thioredoxin-like"/>
    <property type="match status" value="1"/>
</dbReference>
<evidence type="ECO:0000256" key="5">
    <source>
        <dbReference type="ARBA" id="ARBA00023002"/>
    </source>
</evidence>
<reference evidence="9 10" key="1">
    <citation type="journal article" date="2014" name="PLoS Genet.">
        <title>Phylogenetically driven sequencing of extremely halophilic archaea reveals strategies for static and dynamic osmo-response.</title>
        <authorList>
            <person name="Becker E.A."/>
            <person name="Seitzer P.M."/>
            <person name="Tritt A."/>
            <person name="Larsen D."/>
            <person name="Krusor M."/>
            <person name="Yao A.I."/>
            <person name="Wu D."/>
            <person name="Madern D."/>
            <person name="Eisen J.A."/>
            <person name="Darling A.E."/>
            <person name="Facciotti M.T."/>
        </authorList>
    </citation>
    <scope>NUCLEOTIDE SEQUENCE [LARGE SCALE GENOMIC DNA]</scope>
    <source>
        <strain evidence="9 10">JCM 14624</strain>
    </source>
</reference>
<dbReference type="Pfam" id="PF13462">
    <property type="entry name" value="Thioredoxin_4"/>
    <property type="match status" value="1"/>
</dbReference>
<evidence type="ECO:0000256" key="3">
    <source>
        <dbReference type="ARBA" id="ARBA00022729"/>
    </source>
</evidence>
<evidence type="ECO:0000256" key="1">
    <source>
        <dbReference type="ARBA" id="ARBA00005791"/>
    </source>
</evidence>
<keyword evidence="10" id="KW-1185">Reference proteome</keyword>
<keyword evidence="4" id="KW-0249">Electron transport</keyword>
<feature type="domain" description="Thioredoxin-like fold" evidence="8">
    <location>
        <begin position="37"/>
        <end position="199"/>
    </location>
</feature>
<evidence type="ECO:0000259" key="8">
    <source>
        <dbReference type="Pfam" id="PF13462"/>
    </source>
</evidence>
<dbReference type="InterPro" id="IPR012336">
    <property type="entry name" value="Thioredoxin-like_fold"/>
</dbReference>